<dbReference type="SUPFAM" id="SSF53187">
    <property type="entry name" value="Zn-dependent exopeptidases"/>
    <property type="match status" value="1"/>
</dbReference>
<feature type="compositionally biased region" description="Basic residues" evidence="2">
    <location>
        <begin position="88"/>
        <end position="99"/>
    </location>
</feature>
<evidence type="ECO:0000313" key="3">
    <source>
        <dbReference type="EMBL" id="ADI17452.1"/>
    </source>
</evidence>
<dbReference type="Gene3D" id="3.40.630.10">
    <property type="entry name" value="Zn peptidases"/>
    <property type="match status" value="1"/>
</dbReference>
<sequence>MNGRVDVVTPGEISLWTHPTLDPVVREGRLFGRGSLDMKGQIAAGLAALKAVSDAGMNLFGSVGFQSVIAEEDGGLGTSRSYSSGGRDRRRHRAWSQQI</sequence>
<dbReference type="Pfam" id="PF01546">
    <property type="entry name" value="Peptidase_M20"/>
    <property type="match status" value="1"/>
</dbReference>
<accession>E0XSR1</accession>
<dbReference type="InterPro" id="IPR002933">
    <property type="entry name" value="Peptidase_M20"/>
</dbReference>
<name>E0XSR1_9BACT</name>
<feature type="region of interest" description="Disordered" evidence="2">
    <location>
        <begin position="74"/>
        <end position="99"/>
    </location>
</feature>
<dbReference type="PANTHER" id="PTHR43808:SF25">
    <property type="entry name" value="PEPTIDASE M20 DIMERISATION DOMAIN-CONTAINING PROTEIN"/>
    <property type="match status" value="1"/>
</dbReference>
<dbReference type="InterPro" id="IPR050072">
    <property type="entry name" value="Peptidase_M20A"/>
</dbReference>
<dbReference type="GO" id="GO:0016787">
    <property type="term" value="F:hydrolase activity"/>
    <property type="evidence" value="ECO:0007669"/>
    <property type="project" value="InterPro"/>
</dbReference>
<dbReference type="EMBL" id="GU474865">
    <property type="protein sequence ID" value="ADI17452.1"/>
    <property type="molecule type" value="Genomic_DNA"/>
</dbReference>
<evidence type="ECO:0000256" key="1">
    <source>
        <dbReference type="ARBA" id="ARBA00022801"/>
    </source>
</evidence>
<reference evidence="3" key="1">
    <citation type="journal article" date="2011" name="Environ. Microbiol.">
        <title>Time-series analyses of Monterey Bay coastal microbial picoplankton using a 'genome proxy' microarray.</title>
        <authorList>
            <person name="Rich V.I."/>
            <person name="Pham V.D."/>
            <person name="Eppley J."/>
            <person name="Shi Y."/>
            <person name="DeLong E.F."/>
        </authorList>
    </citation>
    <scope>NUCLEOTIDE SEQUENCE</scope>
</reference>
<evidence type="ECO:0000256" key="2">
    <source>
        <dbReference type="SAM" id="MobiDB-lite"/>
    </source>
</evidence>
<proteinExistence type="predicted"/>
<keyword evidence="1" id="KW-0378">Hydrolase</keyword>
<dbReference type="PANTHER" id="PTHR43808">
    <property type="entry name" value="ACETYLORNITHINE DEACETYLASE"/>
    <property type="match status" value="1"/>
</dbReference>
<dbReference type="AlphaFoldDB" id="E0XSR1"/>
<organism evidence="3">
    <name type="scientific">uncultured Gemmatimonadales bacterium HF0130_03D03</name>
    <dbReference type="NCBI Taxonomy" id="710742"/>
    <lineage>
        <taxon>Bacteria</taxon>
        <taxon>Pseudomonadati</taxon>
        <taxon>Gemmatimonadota</taxon>
        <taxon>Gemmatimonadia</taxon>
        <taxon>Gemmatimonadales</taxon>
        <taxon>environmental samples</taxon>
    </lineage>
</organism>
<protein>
    <submittedName>
        <fullName evidence="3">Acetylornithine deacetylase/succinyl-diaminopimelate desuccinylase and related deacylases</fullName>
    </submittedName>
</protein>